<dbReference type="AlphaFoldDB" id="A0A6C0CC85"/>
<evidence type="ECO:0000313" key="1">
    <source>
        <dbReference type="EMBL" id="QHT02051.1"/>
    </source>
</evidence>
<accession>A0A6C0CC85</accession>
<protein>
    <submittedName>
        <fullName evidence="1">Uncharacterized protein</fullName>
    </submittedName>
</protein>
<reference evidence="1" key="1">
    <citation type="journal article" date="2020" name="Nature">
        <title>Giant virus diversity and host interactions through global metagenomics.</title>
        <authorList>
            <person name="Schulz F."/>
            <person name="Roux S."/>
            <person name="Paez-Espino D."/>
            <person name="Jungbluth S."/>
            <person name="Walsh D.A."/>
            <person name="Denef V.J."/>
            <person name="McMahon K.D."/>
            <person name="Konstantinidis K.T."/>
            <person name="Eloe-Fadrosh E.A."/>
            <person name="Kyrpides N.C."/>
            <person name="Woyke T."/>
        </authorList>
    </citation>
    <scope>NUCLEOTIDE SEQUENCE</scope>
    <source>
        <strain evidence="1">GVMAG-M-3300020523-10</strain>
    </source>
</reference>
<organism evidence="1">
    <name type="scientific">viral metagenome</name>
    <dbReference type="NCBI Taxonomy" id="1070528"/>
    <lineage>
        <taxon>unclassified sequences</taxon>
        <taxon>metagenomes</taxon>
        <taxon>organismal metagenomes</taxon>
    </lineage>
</organism>
<dbReference type="EMBL" id="MN739388">
    <property type="protein sequence ID" value="QHT02051.1"/>
    <property type="molecule type" value="Genomic_DNA"/>
</dbReference>
<proteinExistence type="predicted"/>
<name>A0A6C0CC85_9ZZZZ</name>
<sequence>MVSYNASLNQNPFFKLSHISNYLYNVYKSSQFKNKSLAIANLFSHNKNSNFKHLLNKLYLEFKEHEPIINKINIDSTRVNVPHEVAKDKITHILKTIFSNTQYIDTIIVEYIDANINNCSMITYENTINEQTFTFNFIIYDKSKINIKKLNNCVKAMLLFLQVIINITNNKKVTTNNKKVTTNNKKVTTNICNSNGLQLNIFMTHFVKKFELYTNKVLGAININSGLTYPCLKTGKIYIYRKHEFFKVFIHETLHSYNVDKLLHTNYDSNSNFKTLIQTFNIAPSASIYTKIGLNEAITEFWAFIIHTFVYCYNNSANFVKLIELFERFYKIEVNHSFFQVAKILHVNKLNYAEFLTTITKNGSVLYNEKSHVLSYIFFKSLLIYNVEKVVISNIFNFRCDTLKHQTLKLDIKINPYNQIEQLFIMLRNYSLTHNTFSLINASYTIYKKYINLANSSKKMTSKKSHLLKLHHNKRLHKNKSHKSNSYVNYLLTNLNFMVIDYNCC</sequence>